<proteinExistence type="predicted"/>
<accession>A0ABQ5K810</accession>
<sequence>SLAILNINATSIVLPDTSEATQLIPDSLVQLRMYDTATIQAGFDTQVGSSHLSGLKMIDLGNTTSITSIDSLSTSLETLYIADTTSISDLQLTLNSMSSLHSVKFDNIGLSSIPDLSLSSSTLISINLSNNSDISSIYPLVEQGLTAIEMFICNNCSISDLSPLSSMSALKTFECINCSISDLSPLYSLPNLLTINVVGNNICMGSESTEDLAGKFHNYGDAGFRLALGSDLATDQTCDSTGCSSIAYTSDSSCTPIADNLVCSETKPGSNTWYVVCASDSYTSYTSAEDFSCTQPDSSTTNCFGGCEYGYECRYLGDEVVGTVSYSTGECQQVIVDENLHDCVADMFGTDANGDPDYTHRTATSPSLFSVASLKTL</sequence>
<dbReference type="Gene3D" id="3.80.10.10">
    <property type="entry name" value="Ribonuclease Inhibitor"/>
    <property type="match status" value="1"/>
</dbReference>
<dbReference type="Proteomes" id="UP001057375">
    <property type="component" value="Unassembled WGS sequence"/>
</dbReference>
<feature type="non-terminal residue" evidence="1">
    <location>
        <position position="1"/>
    </location>
</feature>
<keyword evidence="2" id="KW-1185">Reference proteome</keyword>
<name>A0ABQ5K810_9EUKA</name>
<comment type="caution">
    <text evidence="1">The sequence shown here is derived from an EMBL/GenBank/DDBJ whole genome shotgun (WGS) entry which is preliminary data.</text>
</comment>
<reference evidence="1" key="1">
    <citation type="submission" date="2022-03" db="EMBL/GenBank/DDBJ databases">
        <title>Draft genome sequence of Aduncisulcus paluster, a free-living microaerophilic Fornicata.</title>
        <authorList>
            <person name="Yuyama I."/>
            <person name="Kume K."/>
            <person name="Tamura T."/>
            <person name="Inagaki Y."/>
            <person name="Hashimoto T."/>
        </authorList>
    </citation>
    <scope>NUCLEOTIDE SEQUENCE</scope>
    <source>
        <strain evidence="1">NY0171</strain>
    </source>
</reference>
<evidence type="ECO:0000313" key="1">
    <source>
        <dbReference type="EMBL" id="GKT28660.1"/>
    </source>
</evidence>
<protein>
    <submittedName>
        <fullName evidence="1">Uncharacterized protein</fullName>
    </submittedName>
</protein>
<evidence type="ECO:0000313" key="2">
    <source>
        <dbReference type="Proteomes" id="UP001057375"/>
    </source>
</evidence>
<dbReference type="InterPro" id="IPR032675">
    <property type="entry name" value="LRR_dom_sf"/>
</dbReference>
<organism evidence="1 2">
    <name type="scientific">Aduncisulcus paluster</name>
    <dbReference type="NCBI Taxonomy" id="2918883"/>
    <lineage>
        <taxon>Eukaryota</taxon>
        <taxon>Metamonada</taxon>
        <taxon>Carpediemonas-like organisms</taxon>
        <taxon>Aduncisulcus</taxon>
    </lineage>
</organism>
<feature type="non-terminal residue" evidence="1">
    <location>
        <position position="377"/>
    </location>
</feature>
<dbReference type="EMBL" id="BQXS01000417">
    <property type="protein sequence ID" value="GKT28660.1"/>
    <property type="molecule type" value="Genomic_DNA"/>
</dbReference>
<gene>
    <name evidence="1" type="ORF">ADUPG1_000793</name>
</gene>
<dbReference type="SUPFAM" id="SSF52058">
    <property type="entry name" value="L domain-like"/>
    <property type="match status" value="1"/>
</dbReference>